<sequence length="130" mass="14532">MCAMLLPLGFVGTYDAQRRAFLWSGEQQTSGASCLVAWDRVCLPKEQGGLGIRDIALQNQCLLLKLVDKLHHPSDSAWATWVRQRINILTLEGDVHGAHWASLRDLLPLYRAITTVTLGDGRSVSFWEDI</sequence>
<name>A0AAV5CB50_ELECO</name>
<proteinExistence type="predicted"/>
<dbReference type="AlphaFoldDB" id="A0AAV5CB50"/>
<keyword evidence="2" id="KW-1185">Reference proteome</keyword>
<accession>A0AAV5CB50</accession>
<comment type="caution">
    <text evidence="1">The sequence shown here is derived from an EMBL/GenBank/DDBJ whole genome shotgun (WGS) entry which is preliminary data.</text>
</comment>
<evidence type="ECO:0000313" key="1">
    <source>
        <dbReference type="EMBL" id="GJM95350.1"/>
    </source>
</evidence>
<gene>
    <name evidence="1" type="primary">ga12072</name>
    <name evidence="1" type="ORF">PR202_ga12072</name>
</gene>
<dbReference type="Proteomes" id="UP001054889">
    <property type="component" value="Unassembled WGS sequence"/>
</dbReference>
<reference evidence="1" key="1">
    <citation type="journal article" date="2018" name="DNA Res.">
        <title>Multiple hybrid de novo genome assembly of finger millet, an orphan allotetraploid crop.</title>
        <authorList>
            <person name="Hatakeyama M."/>
            <person name="Aluri S."/>
            <person name="Balachadran M.T."/>
            <person name="Sivarajan S.R."/>
            <person name="Patrignani A."/>
            <person name="Gruter S."/>
            <person name="Poveda L."/>
            <person name="Shimizu-Inatsugi R."/>
            <person name="Baeten J."/>
            <person name="Francoijs K.J."/>
            <person name="Nataraja K.N."/>
            <person name="Reddy Y.A.N."/>
            <person name="Phadnis S."/>
            <person name="Ravikumar R.L."/>
            <person name="Schlapbach R."/>
            <person name="Sreeman S.M."/>
            <person name="Shimizu K.K."/>
        </authorList>
    </citation>
    <scope>NUCLEOTIDE SEQUENCE</scope>
</reference>
<dbReference type="EMBL" id="BQKI01000005">
    <property type="protein sequence ID" value="GJM95350.1"/>
    <property type="molecule type" value="Genomic_DNA"/>
</dbReference>
<evidence type="ECO:0000313" key="2">
    <source>
        <dbReference type="Proteomes" id="UP001054889"/>
    </source>
</evidence>
<reference evidence="1" key="2">
    <citation type="submission" date="2021-12" db="EMBL/GenBank/DDBJ databases">
        <title>Resequencing data analysis of finger millet.</title>
        <authorList>
            <person name="Hatakeyama M."/>
            <person name="Aluri S."/>
            <person name="Balachadran M.T."/>
            <person name="Sivarajan S.R."/>
            <person name="Poveda L."/>
            <person name="Shimizu-Inatsugi R."/>
            <person name="Schlapbach R."/>
            <person name="Sreeman S.M."/>
            <person name="Shimizu K.K."/>
        </authorList>
    </citation>
    <scope>NUCLEOTIDE SEQUENCE</scope>
</reference>
<protein>
    <submittedName>
        <fullName evidence="1">Uncharacterized protein</fullName>
    </submittedName>
</protein>
<organism evidence="1 2">
    <name type="scientific">Eleusine coracana subsp. coracana</name>
    <dbReference type="NCBI Taxonomy" id="191504"/>
    <lineage>
        <taxon>Eukaryota</taxon>
        <taxon>Viridiplantae</taxon>
        <taxon>Streptophyta</taxon>
        <taxon>Embryophyta</taxon>
        <taxon>Tracheophyta</taxon>
        <taxon>Spermatophyta</taxon>
        <taxon>Magnoliopsida</taxon>
        <taxon>Liliopsida</taxon>
        <taxon>Poales</taxon>
        <taxon>Poaceae</taxon>
        <taxon>PACMAD clade</taxon>
        <taxon>Chloridoideae</taxon>
        <taxon>Cynodonteae</taxon>
        <taxon>Eleusininae</taxon>
        <taxon>Eleusine</taxon>
    </lineage>
</organism>